<gene>
    <name evidence="4" type="ORF">TBRA_LOCUS13933</name>
</gene>
<dbReference type="EMBL" id="CADCXV010001183">
    <property type="protein sequence ID" value="CAB0042308.1"/>
    <property type="molecule type" value="Genomic_DNA"/>
</dbReference>
<dbReference type="PROSITE" id="PS00616">
    <property type="entry name" value="HIS_ACID_PHOSPHAT_1"/>
    <property type="match status" value="1"/>
</dbReference>
<dbReference type="SUPFAM" id="SSF48403">
    <property type="entry name" value="Ankyrin repeat"/>
    <property type="match status" value="1"/>
</dbReference>
<dbReference type="GO" id="GO:0000976">
    <property type="term" value="F:transcription cis-regulatory region binding"/>
    <property type="evidence" value="ECO:0007669"/>
    <property type="project" value="TreeGrafter"/>
</dbReference>
<feature type="repeat" description="ANK" evidence="3">
    <location>
        <begin position="305"/>
        <end position="337"/>
    </location>
</feature>
<keyword evidence="2 3" id="KW-0040">ANK repeat</keyword>
<dbReference type="InterPro" id="IPR050663">
    <property type="entry name" value="Ankyrin-SOCS_Box"/>
</dbReference>
<dbReference type="SUPFAM" id="SSF53254">
    <property type="entry name" value="Phosphoglycerate mutase-like"/>
    <property type="match status" value="1"/>
</dbReference>
<dbReference type="CDD" id="cd07061">
    <property type="entry name" value="HP_HAP_like"/>
    <property type="match status" value="1"/>
</dbReference>
<dbReference type="InterPro" id="IPR029033">
    <property type="entry name" value="His_PPase_superfam"/>
</dbReference>
<dbReference type="AlphaFoldDB" id="A0A6H5IY97"/>
<evidence type="ECO:0000313" key="4">
    <source>
        <dbReference type="EMBL" id="CAB0042308.1"/>
    </source>
</evidence>
<dbReference type="PROSITE" id="PS50088">
    <property type="entry name" value="ANK_REPEAT"/>
    <property type="match status" value="5"/>
</dbReference>
<dbReference type="InterPro" id="IPR000560">
    <property type="entry name" value="His_Pase_clade-2"/>
</dbReference>
<dbReference type="GO" id="GO:0016791">
    <property type="term" value="F:phosphatase activity"/>
    <property type="evidence" value="ECO:0007669"/>
    <property type="project" value="UniProtKB-ARBA"/>
</dbReference>
<evidence type="ECO:0000256" key="2">
    <source>
        <dbReference type="ARBA" id="ARBA00023043"/>
    </source>
</evidence>
<dbReference type="InterPro" id="IPR036770">
    <property type="entry name" value="Ankyrin_rpt-contain_sf"/>
</dbReference>
<sequence>MELFFKINEDLQQTVQINAQNKRGLTPLHGALCQGRIEKIKLLLKRGANPNLANNDELTPLHIICSRKNDDDLARIFLKLNDNILPTVKIDARDKKGDTPLHYALCRGLKKVSEWLLRNGASPNLATGGGLTPLHIICKMKHKINDEKHRAVQIDSRDKLGRTPLHLALEYSKQEVCELLLKRGADLNLADADGSTPLHFFCTSSSYNNLMKILFEISDEKHQLVHLDAKNKKGDTPLHLALSSDNKKAVELLLRKGANPNLADADGSTSLHLICERNEDDLVEIFFKTIDAKHRPVHVDARNKLGRTPLQLAVSNLLPHVVDVLLQHGADLSNFSFPNESYFGERFDPQNDSLDLKFELASGVLAIAERFEIRGFDVRRRRAATALTVQALPYTRARLMWNQFQEDFPEAAQELEDRIENMALFVQDNNAKRGLDLGLNRGFSGSQAAKHLMGLAAANYAGGPGRRRRSEQASRAASVAAQVVVPGNEQVRSMWSQGCHPSKRKTCIGVVVLAAVIGSVLLAYTTLAAKPARDPALRKLFVVFRHGDRTPTETYPNDPHINYPWPGGWGALTKVITTSFFVRTYLLYKLRVLQTLAVAQLGMRQLYKLGGWLREEFGWIVDHKYSPASTMVQSSYADRCIMSTQALLAGLFPVDDEDAFVPGLHWQPIPVHYTPRALDKLINVKYPCPRLEAALQEAYRNESLKSGAELESYYEQLSNITGQTIKTVTDVEFLYNTLEIEDFYGLEIPPALKKLYQEPLMRKLAAVSYTMFTSNTVAQRLRGGPMLKHILDIANSADDGKSGRMFLYGSHDINIVNMLRAMGFTDELFKLELGVSLIFELRAVDGGQSQELRISMLNNTDATVPHRLRIRGCEDRCLVEDLYRIWNDTLPEDWDKECQL</sequence>
<dbReference type="Gene3D" id="1.25.40.20">
    <property type="entry name" value="Ankyrin repeat-containing domain"/>
    <property type="match status" value="4"/>
</dbReference>
<dbReference type="Pfam" id="PF00328">
    <property type="entry name" value="His_Phos_2"/>
    <property type="match status" value="1"/>
</dbReference>
<keyword evidence="5" id="KW-1185">Reference proteome</keyword>
<dbReference type="OrthoDB" id="258392at2759"/>
<dbReference type="GO" id="GO:0045944">
    <property type="term" value="P:positive regulation of transcription by RNA polymerase II"/>
    <property type="evidence" value="ECO:0007669"/>
    <property type="project" value="TreeGrafter"/>
</dbReference>
<evidence type="ECO:0000256" key="3">
    <source>
        <dbReference type="PROSITE-ProRule" id="PRU00023"/>
    </source>
</evidence>
<name>A0A6H5IY97_9HYME</name>
<keyword evidence="1" id="KW-0677">Repeat</keyword>
<evidence type="ECO:0000256" key="1">
    <source>
        <dbReference type="ARBA" id="ARBA00022737"/>
    </source>
</evidence>
<dbReference type="Pfam" id="PF00023">
    <property type="entry name" value="Ank"/>
    <property type="match status" value="1"/>
</dbReference>
<dbReference type="PANTHER" id="PTHR24193">
    <property type="entry name" value="ANKYRIN REPEAT PROTEIN"/>
    <property type="match status" value="1"/>
</dbReference>
<dbReference type="Pfam" id="PF12796">
    <property type="entry name" value="Ank_2"/>
    <property type="match status" value="2"/>
</dbReference>
<dbReference type="PROSITE" id="PS50297">
    <property type="entry name" value="ANK_REP_REGION"/>
    <property type="match status" value="5"/>
</dbReference>
<dbReference type="PANTHER" id="PTHR24193:SF121">
    <property type="entry name" value="ADA2A-CONTAINING COMPLEX COMPONENT 3, ISOFORM D"/>
    <property type="match status" value="1"/>
</dbReference>
<dbReference type="InterPro" id="IPR033379">
    <property type="entry name" value="Acid_Pase_AS"/>
</dbReference>
<feature type="repeat" description="ANK" evidence="3">
    <location>
        <begin position="23"/>
        <end position="55"/>
    </location>
</feature>
<feature type="repeat" description="ANK" evidence="3">
    <location>
        <begin position="160"/>
        <end position="192"/>
    </location>
</feature>
<organism evidence="4 5">
    <name type="scientific">Trichogramma brassicae</name>
    <dbReference type="NCBI Taxonomy" id="86971"/>
    <lineage>
        <taxon>Eukaryota</taxon>
        <taxon>Metazoa</taxon>
        <taxon>Ecdysozoa</taxon>
        <taxon>Arthropoda</taxon>
        <taxon>Hexapoda</taxon>
        <taxon>Insecta</taxon>
        <taxon>Pterygota</taxon>
        <taxon>Neoptera</taxon>
        <taxon>Endopterygota</taxon>
        <taxon>Hymenoptera</taxon>
        <taxon>Apocrita</taxon>
        <taxon>Proctotrupomorpha</taxon>
        <taxon>Chalcidoidea</taxon>
        <taxon>Trichogrammatidae</taxon>
        <taxon>Trichogramma</taxon>
    </lineage>
</organism>
<accession>A0A6H5IY97</accession>
<dbReference type="Proteomes" id="UP000479190">
    <property type="component" value="Unassembled WGS sequence"/>
</dbReference>
<proteinExistence type="predicted"/>
<protein>
    <submittedName>
        <fullName evidence="4">Uncharacterized protein</fullName>
    </submittedName>
</protein>
<dbReference type="GO" id="GO:0005634">
    <property type="term" value="C:nucleus"/>
    <property type="evidence" value="ECO:0007669"/>
    <property type="project" value="TreeGrafter"/>
</dbReference>
<dbReference type="InterPro" id="IPR002110">
    <property type="entry name" value="Ankyrin_rpt"/>
</dbReference>
<dbReference type="Gene3D" id="3.40.50.1240">
    <property type="entry name" value="Phosphoglycerate mutase-like"/>
    <property type="match status" value="1"/>
</dbReference>
<evidence type="ECO:0000313" key="5">
    <source>
        <dbReference type="Proteomes" id="UP000479190"/>
    </source>
</evidence>
<dbReference type="PRINTS" id="PR01415">
    <property type="entry name" value="ANKYRIN"/>
</dbReference>
<feature type="repeat" description="ANK" evidence="3">
    <location>
        <begin position="96"/>
        <end position="128"/>
    </location>
</feature>
<feature type="repeat" description="ANK" evidence="3">
    <location>
        <begin position="233"/>
        <end position="265"/>
    </location>
</feature>
<dbReference type="SMART" id="SM00248">
    <property type="entry name" value="ANK"/>
    <property type="match status" value="8"/>
</dbReference>
<reference evidence="4 5" key="1">
    <citation type="submission" date="2020-02" db="EMBL/GenBank/DDBJ databases">
        <authorList>
            <person name="Ferguson B K."/>
        </authorList>
    </citation>
    <scope>NUCLEOTIDE SEQUENCE [LARGE SCALE GENOMIC DNA]</scope>
</reference>